<dbReference type="EMBL" id="JABEZX010000004">
    <property type="protein sequence ID" value="MBA0553934.1"/>
    <property type="molecule type" value="Genomic_DNA"/>
</dbReference>
<feature type="non-terminal residue" evidence="2">
    <location>
        <position position="358"/>
    </location>
</feature>
<sequence>IGNIYFNRAICDLRASINLIPLSIFEKLRLGDLKATKITLQLADRSSVHLKGVLEDVLVKMSTIDLEENESTMKIDGETETLKCGHQLSKKDGKRELGEQCKNLSISNVIGSRDTLPFIHVERINMFKERDKRAKANYGNETIDRFKPPNFANLDIEKYFTELQEKTFIQETAFDPLMVLCKEIWPLVRYHKWEHFLMIPKNNVVVPIIQEFYASLHDQESRNIEGRMWDMNDFIDEIDLEYFRDMDMDICKVVSQTNKDWNKRQQDMTTTLTLSQRLTQAQQDIGENSHPKLDWMIQWMQELGPIFKEFMRQNNIWVPNYTLDMFELANMEHGEEVHNIKEDEEDDKGEEMDFKEND</sequence>
<feature type="region of interest" description="Disordered" evidence="1">
    <location>
        <begin position="339"/>
        <end position="358"/>
    </location>
</feature>
<organism evidence="2 3">
    <name type="scientific">Gossypium lobatum</name>
    <dbReference type="NCBI Taxonomy" id="34289"/>
    <lineage>
        <taxon>Eukaryota</taxon>
        <taxon>Viridiplantae</taxon>
        <taxon>Streptophyta</taxon>
        <taxon>Embryophyta</taxon>
        <taxon>Tracheophyta</taxon>
        <taxon>Spermatophyta</taxon>
        <taxon>Magnoliopsida</taxon>
        <taxon>eudicotyledons</taxon>
        <taxon>Gunneridae</taxon>
        <taxon>Pentapetalae</taxon>
        <taxon>rosids</taxon>
        <taxon>malvids</taxon>
        <taxon>Malvales</taxon>
        <taxon>Malvaceae</taxon>
        <taxon>Malvoideae</taxon>
        <taxon>Gossypium</taxon>
    </lineage>
</organism>
<evidence type="ECO:0000256" key="1">
    <source>
        <dbReference type="SAM" id="MobiDB-lite"/>
    </source>
</evidence>
<gene>
    <name evidence="2" type="ORF">Golob_013073</name>
</gene>
<dbReference type="PANTHER" id="PTHR33067">
    <property type="entry name" value="RNA-DIRECTED DNA POLYMERASE-RELATED"/>
    <property type="match status" value="1"/>
</dbReference>
<reference evidence="2 3" key="1">
    <citation type="journal article" date="2019" name="Genome Biol. Evol.">
        <title>Insights into the evolution of the New World diploid cottons (Gossypium, subgenus Houzingenia) based on genome sequencing.</title>
        <authorList>
            <person name="Grover C.E."/>
            <person name="Arick M.A. 2nd"/>
            <person name="Thrash A."/>
            <person name="Conover J.L."/>
            <person name="Sanders W.S."/>
            <person name="Peterson D.G."/>
            <person name="Frelichowski J.E."/>
            <person name="Scheffler J.A."/>
            <person name="Scheffler B.E."/>
            <person name="Wendel J.F."/>
        </authorList>
    </citation>
    <scope>NUCLEOTIDE SEQUENCE [LARGE SCALE GENOMIC DNA]</scope>
    <source>
        <strain evidence="2">157</strain>
        <tissue evidence="2">Leaf</tissue>
    </source>
</reference>
<comment type="caution">
    <text evidence="2">The sequence shown here is derived from an EMBL/GenBank/DDBJ whole genome shotgun (WGS) entry which is preliminary data.</text>
</comment>
<proteinExistence type="predicted"/>
<dbReference type="Gene3D" id="2.40.70.10">
    <property type="entry name" value="Acid Proteases"/>
    <property type="match status" value="1"/>
</dbReference>
<keyword evidence="3" id="KW-1185">Reference proteome</keyword>
<accession>A0A7J8LN99</accession>
<protein>
    <submittedName>
        <fullName evidence="2">Uncharacterized protein</fullName>
    </submittedName>
</protein>
<name>A0A7J8LN99_9ROSI</name>
<dbReference type="AlphaFoldDB" id="A0A7J8LN99"/>
<evidence type="ECO:0000313" key="2">
    <source>
        <dbReference type="EMBL" id="MBA0553934.1"/>
    </source>
</evidence>
<evidence type="ECO:0000313" key="3">
    <source>
        <dbReference type="Proteomes" id="UP000593572"/>
    </source>
</evidence>
<dbReference type="Proteomes" id="UP000593572">
    <property type="component" value="Unassembled WGS sequence"/>
</dbReference>
<dbReference type="InterPro" id="IPR021109">
    <property type="entry name" value="Peptidase_aspartic_dom_sf"/>
</dbReference>
<dbReference type="PANTHER" id="PTHR33067:SF9">
    <property type="entry name" value="RNA-DIRECTED DNA POLYMERASE"/>
    <property type="match status" value="1"/>
</dbReference>